<feature type="domain" description="Fibronectin type-III" evidence="7">
    <location>
        <begin position="436"/>
        <end position="536"/>
    </location>
</feature>
<keyword evidence="4" id="KW-0966">Cell projection</keyword>
<dbReference type="Proteomes" id="UP000037397">
    <property type="component" value="Unassembled WGS sequence"/>
</dbReference>
<dbReference type="SMART" id="SM00560">
    <property type="entry name" value="LamGL"/>
    <property type="match status" value="1"/>
</dbReference>
<dbReference type="SUPFAM" id="SSF49299">
    <property type="entry name" value="PKD domain"/>
    <property type="match status" value="2"/>
</dbReference>
<dbReference type="GO" id="GO:0005975">
    <property type="term" value="P:carbohydrate metabolic process"/>
    <property type="evidence" value="ECO:0007669"/>
    <property type="project" value="UniProtKB-ARBA"/>
</dbReference>
<dbReference type="Gene3D" id="2.60.120.560">
    <property type="entry name" value="Exo-inulinase, domain 1"/>
    <property type="match status" value="1"/>
</dbReference>
<dbReference type="CDD" id="cd00110">
    <property type="entry name" value="LamG"/>
    <property type="match status" value="1"/>
</dbReference>
<feature type="domain" description="PKD" evidence="6">
    <location>
        <begin position="859"/>
        <end position="943"/>
    </location>
</feature>
<dbReference type="PANTHER" id="PTHR46182">
    <property type="entry name" value="FI19480P1"/>
    <property type="match status" value="1"/>
</dbReference>
<evidence type="ECO:0000256" key="1">
    <source>
        <dbReference type="ARBA" id="ARBA00004316"/>
    </source>
</evidence>
<keyword evidence="2" id="KW-0732">Signal</keyword>
<evidence type="ECO:0000256" key="5">
    <source>
        <dbReference type="SAM" id="MobiDB-lite"/>
    </source>
</evidence>
<dbReference type="InterPro" id="IPR013783">
    <property type="entry name" value="Ig-like_fold"/>
</dbReference>
<dbReference type="InterPro" id="IPR022409">
    <property type="entry name" value="PKD/Chitinase_dom"/>
</dbReference>
<evidence type="ECO:0000256" key="4">
    <source>
        <dbReference type="ARBA" id="ARBA00023273"/>
    </source>
</evidence>
<protein>
    <recommendedName>
        <fullName evidence="10">PKD domain-containing protein</fullName>
    </recommendedName>
</protein>
<name>A0A0L6CPB2_9MICO</name>
<dbReference type="Gene3D" id="2.60.40.10">
    <property type="entry name" value="Immunoglobulins"/>
    <property type="match status" value="3"/>
</dbReference>
<dbReference type="SUPFAM" id="SSF63825">
    <property type="entry name" value="YWTD domain"/>
    <property type="match status" value="1"/>
</dbReference>
<gene>
    <name evidence="8" type="ORF">VV01_13985</name>
</gene>
<dbReference type="SUPFAM" id="SSF49899">
    <property type="entry name" value="Concanavalin A-like lectins/glucanases"/>
    <property type="match status" value="1"/>
</dbReference>
<evidence type="ECO:0000256" key="2">
    <source>
        <dbReference type="ARBA" id="ARBA00022729"/>
    </source>
</evidence>
<sequence>MLAVLLGTVTSAGRAVADTTPDDGVAATVSSDALPTWQINGVVWQQVTIGTTVYAVGEFSKVRPPGIAPGGAGERDAGNIFAYDIRTGNPVTGFDHSLNGQALSITTSPDKSRIYVGGDFTAVDGQPRGHIAAFDVSTGALDASFKPSVSGRVRALAATASTVYAGGEFNGAAGQIRKRLAAVNSSTGALLPWAPQTDGYYVWSMTLTPDASKLVVGGQFQRLNDQVVNGMGALDLSTGQNLPWAANSVIKDYNNGGIVSLRADGQQVYGTGFAFGSGGTFEGTFALDPSNGGINWLNDCQGDTYDAYPMGEVVYTVSHVHSCDMIGAVPEGNPRSLNQRHALAFSTQANTVNDGPDQYGWNYKGRPGSKALQWFPDFAWGSYTSSKQAGWTVTGNGDYIAVGGEFPAVNGRNQQGLVRFAVKDKAPNQRGPQTGRGPNPAASATGNGTVRLTWGAASDEDNENLTYEIHRSGTTGPVGQVSGRSTFWNTPTMTFTDAGAPSGQSVTYTVKAKDSFGNTLTLPTTSPVTSTGTPPSAYARRVLSDGADLYWRLGDSGSTIRDWAGSNNGTTRGNVSRAVTGAVSGDSDRALELDPSGFLTSAGAVSSGSSVAAPQTISVEAWVKTSSTKGGKILGIGSSKTGTSSTHDRNLYLDSSGHLVFGVSDGSVKTVQSPATYNDGTWHHVVGTATGGSLKLYVDGSEKAARSDVGTPRAVSGYWRSGDSLSGWPGDPSADSVDGVIDDAAVYPTVLSAASIASHHQLGSTGAIANVPPTAAFTATGGQLSATFDASASSDADGSVASYAWDFGDGSSGTGAKPSHTYAAAGTYTVRLTVTDDKGATGTLTKQVTVTAPPANQPPAAAFSSDATQLTVALDGSASTDADGSVASYAWDFGDGSSGTGAKPSHTYAAAGTYTVRLTVTDDKGATDSVSHDVTVQAPAAAIVVDDFNRDVTGGLGSADTGGAWTLSGSAARFSVDGDKGQLEMAAAGSGVKASLGSVSVTDTDLTVDTELNKAPAGASVYTYATVRRVGTTAYVAKLRWRETGAVELYLTKVVDGVETTLAGGGSIPGVTVDDTLTLRLQAVGTTVRAKVWTAGSTEPSTWRNSVTDTTAALQRPGGIGLEVYLAGTVTNAPIKALFDNLLVKPAQE</sequence>
<dbReference type="STRING" id="1631356.VV01_13985"/>
<evidence type="ECO:0008006" key="10">
    <source>
        <dbReference type="Google" id="ProtNLM"/>
    </source>
</evidence>
<comment type="caution">
    <text evidence="8">The sequence shown here is derived from an EMBL/GenBank/DDBJ whole genome shotgun (WGS) entry which is preliminary data.</text>
</comment>
<dbReference type="Pfam" id="PF18911">
    <property type="entry name" value="PKD_4"/>
    <property type="match status" value="2"/>
</dbReference>
<dbReference type="InterPro" id="IPR013320">
    <property type="entry name" value="ConA-like_dom_sf"/>
</dbReference>
<dbReference type="Pfam" id="PF13385">
    <property type="entry name" value="Laminin_G_3"/>
    <property type="match status" value="1"/>
</dbReference>
<feature type="domain" description="PKD" evidence="6">
    <location>
        <begin position="769"/>
        <end position="857"/>
    </location>
</feature>
<evidence type="ECO:0000256" key="3">
    <source>
        <dbReference type="ARBA" id="ARBA00023157"/>
    </source>
</evidence>
<dbReference type="CDD" id="cd00146">
    <property type="entry name" value="PKD"/>
    <property type="match status" value="2"/>
</dbReference>
<dbReference type="InterPro" id="IPR000601">
    <property type="entry name" value="PKD_dom"/>
</dbReference>
<keyword evidence="3" id="KW-1015">Disulfide bond</keyword>
<dbReference type="EMBL" id="LAIR01000002">
    <property type="protein sequence ID" value="KNX39480.1"/>
    <property type="molecule type" value="Genomic_DNA"/>
</dbReference>
<dbReference type="GO" id="GO:0016020">
    <property type="term" value="C:membrane"/>
    <property type="evidence" value="ECO:0007669"/>
    <property type="project" value="TreeGrafter"/>
</dbReference>
<dbReference type="GO" id="GO:0042995">
    <property type="term" value="C:cell projection"/>
    <property type="evidence" value="ECO:0007669"/>
    <property type="project" value="UniProtKB-SubCell"/>
</dbReference>
<dbReference type="InterPro" id="IPR001791">
    <property type="entry name" value="Laminin_G"/>
</dbReference>
<dbReference type="PROSITE" id="PS50853">
    <property type="entry name" value="FN3"/>
    <property type="match status" value="1"/>
</dbReference>
<evidence type="ECO:0000259" key="6">
    <source>
        <dbReference type="PROSITE" id="PS50093"/>
    </source>
</evidence>
<dbReference type="InterPro" id="IPR029865">
    <property type="entry name" value="KIAA0319-like"/>
</dbReference>
<dbReference type="InterPro" id="IPR006558">
    <property type="entry name" value="LamG-like"/>
</dbReference>
<proteinExistence type="predicted"/>
<organism evidence="8 9">
    <name type="scientific">Luteipulveratus halotolerans</name>
    <dbReference type="NCBI Taxonomy" id="1631356"/>
    <lineage>
        <taxon>Bacteria</taxon>
        <taxon>Bacillati</taxon>
        <taxon>Actinomycetota</taxon>
        <taxon>Actinomycetes</taxon>
        <taxon>Micrococcales</taxon>
        <taxon>Dermacoccaceae</taxon>
        <taxon>Luteipulveratus</taxon>
    </lineage>
</organism>
<dbReference type="PANTHER" id="PTHR46182:SF2">
    <property type="entry name" value="FI19480P1"/>
    <property type="match status" value="1"/>
</dbReference>
<evidence type="ECO:0000313" key="8">
    <source>
        <dbReference type="EMBL" id="KNX39480.1"/>
    </source>
</evidence>
<reference evidence="9" key="1">
    <citation type="submission" date="2015-03" db="EMBL/GenBank/DDBJ databases">
        <title>Luteipulveratus halotolerans sp. nov., a novel actinobacterium (Dermacoccaceae) from Sarawak, Malaysia.</title>
        <authorList>
            <person name="Juboi H."/>
            <person name="Basik A."/>
            <person name="Shamsul S.S."/>
            <person name="Arnold P."/>
            <person name="Schmitt E.K."/>
            <person name="Sanglier J.-J."/>
            <person name="Yeo T."/>
        </authorList>
    </citation>
    <scope>NUCLEOTIDE SEQUENCE [LARGE SCALE GENOMIC DNA]</scope>
    <source>
        <strain evidence="9">C296001</strain>
    </source>
</reference>
<accession>A0A0L6CPB2</accession>
<evidence type="ECO:0000259" key="7">
    <source>
        <dbReference type="PROSITE" id="PS50853"/>
    </source>
</evidence>
<dbReference type="InterPro" id="IPR003961">
    <property type="entry name" value="FN3_dom"/>
</dbReference>
<dbReference type="AlphaFoldDB" id="A0A0L6CPB2"/>
<dbReference type="PATRIC" id="fig|1631356.3.peg.2750"/>
<dbReference type="GO" id="GO:0031410">
    <property type="term" value="C:cytoplasmic vesicle"/>
    <property type="evidence" value="ECO:0007669"/>
    <property type="project" value="TreeGrafter"/>
</dbReference>
<dbReference type="InterPro" id="IPR035986">
    <property type="entry name" value="PKD_dom_sf"/>
</dbReference>
<keyword evidence="9" id="KW-1185">Reference proteome</keyword>
<evidence type="ECO:0000313" key="9">
    <source>
        <dbReference type="Proteomes" id="UP000037397"/>
    </source>
</evidence>
<feature type="region of interest" description="Disordered" evidence="5">
    <location>
        <begin position="426"/>
        <end position="447"/>
    </location>
</feature>
<dbReference type="SMART" id="SM00089">
    <property type="entry name" value="PKD"/>
    <property type="match status" value="2"/>
</dbReference>
<dbReference type="Gene3D" id="2.60.120.200">
    <property type="match status" value="1"/>
</dbReference>
<dbReference type="PROSITE" id="PS50093">
    <property type="entry name" value="PKD"/>
    <property type="match status" value="2"/>
</dbReference>
<comment type="subcellular location">
    <subcellularLocation>
        <location evidence="1">Cell projection</location>
    </subcellularLocation>
</comment>